<keyword evidence="3" id="KW-1185">Reference proteome</keyword>
<dbReference type="EMBL" id="JACVVK020000040">
    <property type="protein sequence ID" value="KAK7499920.1"/>
    <property type="molecule type" value="Genomic_DNA"/>
</dbReference>
<protein>
    <submittedName>
        <fullName evidence="2">Uncharacterized protein</fullName>
    </submittedName>
</protein>
<feature type="compositionally biased region" description="Basic residues" evidence="1">
    <location>
        <begin position="58"/>
        <end position="79"/>
    </location>
</feature>
<sequence>MASSGRRTKMGQPAPDTRNHGFSPLALPADRLPEHVPHRISALVHRQKSRSANFASLQRRRPPLKSNHRRHALVSHLHG</sequence>
<reference evidence="2 3" key="1">
    <citation type="journal article" date="2023" name="Sci. Data">
        <title>Genome assembly of the Korean intertidal mud-creeper Batillaria attramentaria.</title>
        <authorList>
            <person name="Patra A.K."/>
            <person name="Ho P.T."/>
            <person name="Jun S."/>
            <person name="Lee S.J."/>
            <person name="Kim Y."/>
            <person name="Won Y.J."/>
        </authorList>
    </citation>
    <scope>NUCLEOTIDE SEQUENCE [LARGE SCALE GENOMIC DNA]</scope>
    <source>
        <strain evidence="2">Wonlab-2016</strain>
    </source>
</reference>
<evidence type="ECO:0000313" key="3">
    <source>
        <dbReference type="Proteomes" id="UP001519460"/>
    </source>
</evidence>
<gene>
    <name evidence="2" type="ORF">BaRGS_00008768</name>
</gene>
<accession>A0ABD0LKH8</accession>
<comment type="caution">
    <text evidence="2">The sequence shown here is derived from an EMBL/GenBank/DDBJ whole genome shotgun (WGS) entry which is preliminary data.</text>
</comment>
<dbReference type="Proteomes" id="UP001519460">
    <property type="component" value="Unassembled WGS sequence"/>
</dbReference>
<dbReference type="AlphaFoldDB" id="A0ABD0LKH8"/>
<evidence type="ECO:0000256" key="1">
    <source>
        <dbReference type="SAM" id="MobiDB-lite"/>
    </source>
</evidence>
<proteinExistence type="predicted"/>
<name>A0ABD0LKH8_9CAEN</name>
<organism evidence="2 3">
    <name type="scientific">Batillaria attramentaria</name>
    <dbReference type="NCBI Taxonomy" id="370345"/>
    <lineage>
        <taxon>Eukaryota</taxon>
        <taxon>Metazoa</taxon>
        <taxon>Spiralia</taxon>
        <taxon>Lophotrochozoa</taxon>
        <taxon>Mollusca</taxon>
        <taxon>Gastropoda</taxon>
        <taxon>Caenogastropoda</taxon>
        <taxon>Sorbeoconcha</taxon>
        <taxon>Cerithioidea</taxon>
        <taxon>Batillariidae</taxon>
        <taxon>Batillaria</taxon>
    </lineage>
</organism>
<evidence type="ECO:0000313" key="2">
    <source>
        <dbReference type="EMBL" id="KAK7499920.1"/>
    </source>
</evidence>
<feature type="region of interest" description="Disordered" evidence="1">
    <location>
        <begin position="1"/>
        <end position="79"/>
    </location>
</feature>